<dbReference type="Proteomes" id="UP001488805">
    <property type="component" value="Unassembled WGS sequence"/>
</dbReference>
<feature type="signal peptide" evidence="15">
    <location>
        <begin position="1"/>
        <end position="46"/>
    </location>
</feature>
<dbReference type="GO" id="GO:0007420">
    <property type="term" value="P:brain development"/>
    <property type="evidence" value="ECO:0007669"/>
    <property type="project" value="TreeGrafter"/>
</dbReference>
<feature type="region of interest" description="Disordered" evidence="13">
    <location>
        <begin position="441"/>
        <end position="479"/>
    </location>
</feature>
<comment type="similarity">
    <text evidence="2">Belongs to the immunoglobulin superfamily. AMIGO family.</text>
</comment>
<dbReference type="InterPro" id="IPR001611">
    <property type="entry name" value="Leu-rich_rpt"/>
</dbReference>
<proteinExistence type="inferred from homology"/>
<evidence type="ECO:0000256" key="6">
    <source>
        <dbReference type="ARBA" id="ARBA00022737"/>
    </source>
</evidence>
<evidence type="ECO:0000256" key="3">
    <source>
        <dbReference type="ARBA" id="ARBA00022614"/>
    </source>
</evidence>
<organism evidence="17 18">
    <name type="scientific">Zoarces viviparus</name>
    <name type="common">Viviparous eelpout</name>
    <name type="synonym">Blennius viviparus</name>
    <dbReference type="NCBI Taxonomy" id="48416"/>
    <lineage>
        <taxon>Eukaryota</taxon>
        <taxon>Metazoa</taxon>
        <taxon>Chordata</taxon>
        <taxon>Craniata</taxon>
        <taxon>Vertebrata</taxon>
        <taxon>Euteleostomi</taxon>
        <taxon>Actinopterygii</taxon>
        <taxon>Neopterygii</taxon>
        <taxon>Teleostei</taxon>
        <taxon>Neoteleostei</taxon>
        <taxon>Acanthomorphata</taxon>
        <taxon>Eupercaria</taxon>
        <taxon>Perciformes</taxon>
        <taxon>Cottioidei</taxon>
        <taxon>Zoarcales</taxon>
        <taxon>Zoarcidae</taxon>
        <taxon>Zoarcinae</taxon>
        <taxon>Zoarces</taxon>
    </lineage>
</organism>
<evidence type="ECO:0000256" key="2">
    <source>
        <dbReference type="ARBA" id="ARBA00005670"/>
    </source>
</evidence>
<dbReference type="GO" id="GO:0016020">
    <property type="term" value="C:membrane"/>
    <property type="evidence" value="ECO:0007669"/>
    <property type="project" value="UniProtKB-SubCell"/>
</dbReference>
<evidence type="ECO:0000313" key="17">
    <source>
        <dbReference type="EMBL" id="KAK9529683.1"/>
    </source>
</evidence>
<dbReference type="InterPro" id="IPR007110">
    <property type="entry name" value="Ig-like_dom"/>
</dbReference>
<dbReference type="EMBL" id="JBCEZU010000111">
    <property type="protein sequence ID" value="KAK9529683.1"/>
    <property type="molecule type" value="Genomic_DNA"/>
</dbReference>
<keyword evidence="11" id="KW-0325">Glycoprotein</keyword>
<dbReference type="SMART" id="SM00369">
    <property type="entry name" value="LRR_TYP"/>
    <property type="match status" value="6"/>
</dbReference>
<evidence type="ECO:0000256" key="9">
    <source>
        <dbReference type="ARBA" id="ARBA00023136"/>
    </source>
</evidence>
<comment type="subcellular location">
    <subcellularLocation>
        <location evidence="1">Membrane</location>
        <topology evidence="1">Single-pass type I membrane protein</topology>
    </subcellularLocation>
</comment>
<evidence type="ECO:0000256" key="4">
    <source>
        <dbReference type="ARBA" id="ARBA00022692"/>
    </source>
</evidence>
<dbReference type="InterPro" id="IPR036179">
    <property type="entry name" value="Ig-like_dom_sf"/>
</dbReference>
<dbReference type="Pfam" id="PF13855">
    <property type="entry name" value="LRR_8"/>
    <property type="match status" value="2"/>
</dbReference>
<sequence>MLYVTGSGGFPQGVVAPAVTAASPSWWSVVVLLVCLQLPQPGPVQATVCPSQGSTQPGRCICAADILSCTAAGLDQVPREIPVSVVTLDLSHNWIAQLEGGSFEGLNRLETLRIAHNRLTVIQLGAFRNASGTLLQHLDLSSNQLRVLEQHYFLDLTGLKELLLFNNRIAHVESRALAGLGSLHKAYLSHNRLTDFPFFSIQEHSHPHLTMLDLSSNRLSKLPLEDITNLPISMQRGLYLHNNSLVCECSMYGLLRHWDQRGFASVTDFRQEYTCLVYGIQRGTVRFFQHGRYFEKCNLTAMSQRLREQNSSVSVKVGKPMLLHCVSTLVGQHVTFLWVSPNQEYVAPPGNNGSLKMYPNGSLEIVAARAEDSGIYWCMSLDRQQQRNETQEVNVTVVLHNDELHEPFNTGFTTLLGCVVSLVLVLMYLFLTPCRCPPCRKAPTPATPSQVKEAGAGSAQSSILAPTPPATTEGPGRKVSTNKHVVFLEPIKEQQNGRLRAGTGGHLGPGLLLGAEQHSKLHNQTQQRVGEADPIMSMFSDTPITLQ</sequence>
<dbReference type="InterPro" id="IPR032675">
    <property type="entry name" value="LRR_dom_sf"/>
</dbReference>
<evidence type="ECO:0000256" key="12">
    <source>
        <dbReference type="ARBA" id="ARBA00023319"/>
    </source>
</evidence>
<evidence type="ECO:0000256" key="8">
    <source>
        <dbReference type="ARBA" id="ARBA00022989"/>
    </source>
</evidence>
<keyword evidence="8 14" id="KW-1133">Transmembrane helix</keyword>
<keyword evidence="7" id="KW-0130">Cell adhesion</keyword>
<dbReference type="InterPro" id="IPR031283">
    <property type="entry name" value="AMIGO"/>
</dbReference>
<dbReference type="Pfam" id="PF00560">
    <property type="entry name" value="LRR_1"/>
    <property type="match status" value="1"/>
</dbReference>
<dbReference type="PANTHER" id="PTHR24368:SF62">
    <property type="entry name" value="AMPHOTERIN-INDUCED PROTEIN 3"/>
    <property type="match status" value="1"/>
</dbReference>
<evidence type="ECO:0000256" key="5">
    <source>
        <dbReference type="ARBA" id="ARBA00022729"/>
    </source>
</evidence>
<reference evidence="17 18" key="1">
    <citation type="journal article" date="2024" name="Genome Biol. Evol.">
        <title>Chromosome-level genome assembly of the viviparous eelpout Zoarces viviparus.</title>
        <authorList>
            <person name="Fuhrmann N."/>
            <person name="Brasseur M.V."/>
            <person name="Bakowski C.E."/>
            <person name="Podsiadlowski L."/>
            <person name="Prost S."/>
            <person name="Krehenwinkel H."/>
            <person name="Mayer C."/>
        </authorList>
    </citation>
    <scope>NUCLEOTIDE SEQUENCE [LARGE SCALE GENOMIC DNA]</scope>
    <source>
        <strain evidence="17">NO-MEL_2022_Ind0_liver</strain>
    </source>
</reference>
<dbReference type="InterPro" id="IPR003599">
    <property type="entry name" value="Ig_sub"/>
</dbReference>
<comment type="caution">
    <text evidence="17">The sequence shown here is derived from an EMBL/GenBank/DDBJ whole genome shotgun (WGS) entry which is preliminary data.</text>
</comment>
<dbReference type="PROSITE" id="PS50835">
    <property type="entry name" value="IG_LIKE"/>
    <property type="match status" value="1"/>
</dbReference>
<evidence type="ECO:0000256" key="7">
    <source>
        <dbReference type="ARBA" id="ARBA00022889"/>
    </source>
</evidence>
<keyword evidence="10" id="KW-1015">Disulfide bond</keyword>
<feature type="transmembrane region" description="Helical" evidence="14">
    <location>
        <begin position="411"/>
        <end position="431"/>
    </location>
</feature>
<keyword evidence="9 14" id="KW-0472">Membrane</keyword>
<keyword evidence="4 14" id="KW-0812">Transmembrane</keyword>
<dbReference type="SUPFAM" id="SSF52058">
    <property type="entry name" value="L domain-like"/>
    <property type="match status" value="1"/>
</dbReference>
<keyword evidence="12" id="KW-0393">Immunoglobulin domain</keyword>
<dbReference type="PANTHER" id="PTHR24368">
    <property type="entry name" value="AMPHOTERIN-INDUCED PROTEIN"/>
    <property type="match status" value="1"/>
</dbReference>
<dbReference type="AlphaFoldDB" id="A0AAW1F5N3"/>
<protein>
    <recommendedName>
        <fullName evidence="16">Ig-like domain-containing protein</fullName>
    </recommendedName>
</protein>
<evidence type="ECO:0000256" key="13">
    <source>
        <dbReference type="SAM" id="MobiDB-lite"/>
    </source>
</evidence>
<dbReference type="Gene3D" id="3.80.10.10">
    <property type="entry name" value="Ribonuclease Inhibitor"/>
    <property type="match status" value="1"/>
</dbReference>
<feature type="chain" id="PRO_5043934619" description="Ig-like domain-containing protein" evidence="15">
    <location>
        <begin position="47"/>
        <end position="547"/>
    </location>
</feature>
<dbReference type="SMART" id="SM00409">
    <property type="entry name" value="IG"/>
    <property type="match status" value="1"/>
</dbReference>
<dbReference type="Gene3D" id="2.60.40.10">
    <property type="entry name" value="Immunoglobulins"/>
    <property type="match status" value="1"/>
</dbReference>
<evidence type="ECO:0000256" key="11">
    <source>
        <dbReference type="ARBA" id="ARBA00023180"/>
    </source>
</evidence>
<evidence type="ECO:0000256" key="14">
    <source>
        <dbReference type="SAM" id="Phobius"/>
    </source>
</evidence>
<keyword evidence="5 15" id="KW-0732">Signal</keyword>
<feature type="domain" description="Ig-like" evidence="16">
    <location>
        <begin position="304"/>
        <end position="396"/>
    </location>
</feature>
<evidence type="ECO:0000259" key="16">
    <source>
        <dbReference type="PROSITE" id="PS50835"/>
    </source>
</evidence>
<evidence type="ECO:0000256" key="15">
    <source>
        <dbReference type="SAM" id="SignalP"/>
    </source>
</evidence>
<keyword evidence="6" id="KW-0677">Repeat</keyword>
<evidence type="ECO:0000256" key="10">
    <source>
        <dbReference type="ARBA" id="ARBA00023157"/>
    </source>
</evidence>
<evidence type="ECO:0000256" key="1">
    <source>
        <dbReference type="ARBA" id="ARBA00004479"/>
    </source>
</evidence>
<accession>A0AAW1F5N3</accession>
<evidence type="ECO:0000313" key="18">
    <source>
        <dbReference type="Proteomes" id="UP001488805"/>
    </source>
</evidence>
<dbReference type="SUPFAM" id="SSF48726">
    <property type="entry name" value="Immunoglobulin"/>
    <property type="match status" value="1"/>
</dbReference>
<dbReference type="InterPro" id="IPR003591">
    <property type="entry name" value="Leu-rich_rpt_typical-subtyp"/>
</dbReference>
<gene>
    <name evidence="17" type="ORF">VZT92_013762</name>
</gene>
<dbReference type="InterPro" id="IPR013783">
    <property type="entry name" value="Ig-like_fold"/>
</dbReference>
<dbReference type="PROSITE" id="PS51450">
    <property type="entry name" value="LRR"/>
    <property type="match status" value="2"/>
</dbReference>
<name>A0AAW1F5N3_ZOAVI</name>
<keyword evidence="18" id="KW-1185">Reference proteome</keyword>
<keyword evidence="3" id="KW-0433">Leucine-rich repeat</keyword>
<dbReference type="GO" id="GO:0007155">
    <property type="term" value="P:cell adhesion"/>
    <property type="evidence" value="ECO:0007669"/>
    <property type="project" value="UniProtKB-KW"/>
</dbReference>